<name>A0A977PUU8_9CYAN</name>
<keyword evidence="5 8" id="KW-0378">Hydrolase</keyword>
<dbReference type="EC" id="3.6.1.1" evidence="8"/>
<evidence type="ECO:0000256" key="6">
    <source>
        <dbReference type="ARBA" id="ARBA00022842"/>
    </source>
</evidence>
<sequence length="170" mass="19073">MDLSRIPAQPKPGLINVLIEIPAGSKNKYEFDKDLNAFALDRVLYASVHYPYDYGFIPNTLADDGDPLDGMVIMDQPTFPGCVIAARPIGMLEMIDGGDRDEKILCVPDKDPRYAQVKCLKDIASHRLDEIAEFFRTYKNLEKKVTEILGWKDVDAVLPLVEECIKAGQK</sequence>
<dbReference type="GO" id="GO:0006796">
    <property type="term" value="P:phosphate-containing compound metabolic process"/>
    <property type="evidence" value="ECO:0007669"/>
    <property type="project" value="InterPro"/>
</dbReference>
<reference evidence="9" key="1">
    <citation type="submission" date="2021-04" db="EMBL/GenBank/DDBJ databases">
        <title>Genome sequence of Woronichinia naegeliana from Washington state freshwater lake bloom.</title>
        <authorList>
            <person name="Dreher T.W."/>
        </authorList>
    </citation>
    <scope>NUCLEOTIDE SEQUENCE</scope>
    <source>
        <strain evidence="9">WA131</strain>
    </source>
</reference>
<feature type="binding site" evidence="8">
    <location>
        <position position="138"/>
    </location>
    <ligand>
        <name>substrate</name>
    </ligand>
</feature>
<evidence type="ECO:0000256" key="2">
    <source>
        <dbReference type="ARBA" id="ARBA00011643"/>
    </source>
</evidence>
<feature type="binding site" evidence="8">
    <location>
        <position position="64"/>
    </location>
    <ligand>
        <name>Mg(2+)</name>
        <dbReference type="ChEBI" id="CHEBI:18420"/>
        <label>1</label>
    </ligand>
</feature>
<dbReference type="GO" id="GO:0000287">
    <property type="term" value="F:magnesium ion binding"/>
    <property type="evidence" value="ECO:0007669"/>
    <property type="project" value="UniProtKB-UniRule"/>
</dbReference>
<dbReference type="InterPro" id="IPR008162">
    <property type="entry name" value="Pyrophosphatase"/>
</dbReference>
<feature type="binding site" evidence="8">
    <location>
        <position position="42"/>
    </location>
    <ligand>
        <name>substrate</name>
    </ligand>
</feature>
<comment type="function">
    <text evidence="8">Catalyzes the hydrolysis of inorganic pyrophosphate (PPi) forming two phosphate ions.</text>
</comment>
<dbReference type="PROSITE" id="PS00387">
    <property type="entry name" value="PPASE"/>
    <property type="match status" value="1"/>
</dbReference>
<comment type="catalytic activity">
    <reaction evidence="7 8">
        <text>diphosphate + H2O = 2 phosphate + H(+)</text>
        <dbReference type="Rhea" id="RHEA:24576"/>
        <dbReference type="ChEBI" id="CHEBI:15377"/>
        <dbReference type="ChEBI" id="CHEBI:15378"/>
        <dbReference type="ChEBI" id="CHEBI:33019"/>
        <dbReference type="ChEBI" id="CHEBI:43474"/>
        <dbReference type="EC" id="3.6.1.1"/>
    </reaction>
</comment>
<dbReference type="HAMAP" id="MF_00209">
    <property type="entry name" value="Inorganic_PPase"/>
    <property type="match status" value="1"/>
</dbReference>
<dbReference type="Gene3D" id="3.90.80.10">
    <property type="entry name" value="Inorganic pyrophosphatase"/>
    <property type="match status" value="1"/>
</dbReference>
<evidence type="ECO:0000256" key="3">
    <source>
        <dbReference type="ARBA" id="ARBA00022490"/>
    </source>
</evidence>
<organism evidence="9">
    <name type="scientific">Woronichinia naegeliana WA131</name>
    <dbReference type="NCBI Taxonomy" id="2824559"/>
    <lineage>
        <taxon>Bacteria</taxon>
        <taxon>Bacillati</taxon>
        <taxon>Cyanobacteriota</taxon>
        <taxon>Cyanophyceae</taxon>
        <taxon>Synechococcales</taxon>
        <taxon>Coelosphaeriaceae</taxon>
        <taxon>Woronichinia</taxon>
    </lineage>
</organism>
<feature type="binding site" evidence="8">
    <location>
        <position position="101"/>
    </location>
    <ligand>
        <name>Mg(2+)</name>
        <dbReference type="ChEBI" id="CHEBI:18420"/>
        <label>1</label>
    </ligand>
</feature>
<accession>A0A977PUU8</accession>
<evidence type="ECO:0000256" key="7">
    <source>
        <dbReference type="ARBA" id="ARBA00047820"/>
    </source>
</evidence>
<dbReference type="InterPro" id="IPR036649">
    <property type="entry name" value="Pyrophosphatase_sf"/>
</dbReference>
<protein>
    <recommendedName>
        <fullName evidence="8">Inorganic pyrophosphatase</fullName>
        <ecNumber evidence="8">3.6.1.1</ecNumber>
    </recommendedName>
    <alternativeName>
        <fullName evidence="8">Pyrophosphate phospho-hydrolase</fullName>
        <shortName evidence="8">PPase</shortName>
    </alternativeName>
</protein>
<dbReference type="AlphaFoldDB" id="A0A977PUU8"/>
<comment type="cofactor">
    <cofactor evidence="1 8">
        <name>Mg(2+)</name>
        <dbReference type="ChEBI" id="CHEBI:18420"/>
    </cofactor>
</comment>
<proteinExistence type="inferred from homology"/>
<gene>
    <name evidence="8" type="primary">ppa</name>
    <name evidence="9" type="ORF">KA717_30165</name>
</gene>
<evidence type="ECO:0000256" key="5">
    <source>
        <dbReference type="ARBA" id="ARBA00022801"/>
    </source>
</evidence>
<feature type="binding site" evidence="8">
    <location>
        <position position="54"/>
    </location>
    <ligand>
        <name>substrate</name>
    </ligand>
</feature>
<evidence type="ECO:0000256" key="1">
    <source>
        <dbReference type="ARBA" id="ARBA00001946"/>
    </source>
</evidence>
<feature type="binding site" evidence="8">
    <location>
        <position position="28"/>
    </location>
    <ligand>
        <name>substrate</name>
    </ligand>
</feature>
<dbReference type="KEGG" id="wna:KA717_30165"/>
<dbReference type="EMBL" id="CP073041">
    <property type="protein sequence ID" value="UXE59919.1"/>
    <property type="molecule type" value="Genomic_DNA"/>
</dbReference>
<feature type="binding site" evidence="8">
    <location>
        <position position="69"/>
    </location>
    <ligand>
        <name>Mg(2+)</name>
        <dbReference type="ChEBI" id="CHEBI:18420"/>
        <label>2</label>
    </ligand>
</feature>
<dbReference type="GO" id="GO:0005737">
    <property type="term" value="C:cytoplasm"/>
    <property type="evidence" value="ECO:0007669"/>
    <property type="project" value="UniProtKB-SubCell"/>
</dbReference>
<dbReference type="PANTHER" id="PTHR10286">
    <property type="entry name" value="INORGANIC PYROPHOSPHATASE"/>
    <property type="match status" value="1"/>
</dbReference>
<dbReference type="Proteomes" id="UP001065613">
    <property type="component" value="Chromosome"/>
</dbReference>
<dbReference type="Pfam" id="PF00719">
    <property type="entry name" value="Pyrophosphatase"/>
    <property type="match status" value="1"/>
</dbReference>
<keyword evidence="6 8" id="KW-0460">Magnesium</keyword>
<comment type="similarity">
    <text evidence="8">Belongs to the PPase family.</text>
</comment>
<dbReference type="SUPFAM" id="SSF50324">
    <property type="entry name" value="Inorganic pyrophosphatase"/>
    <property type="match status" value="1"/>
</dbReference>
<dbReference type="CDD" id="cd00412">
    <property type="entry name" value="pyrophosphatase"/>
    <property type="match status" value="1"/>
</dbReference>
<evidence type="ECO:0000256" key="4">
    <source>
        <dbReference type="ARBA" id="ARBA00022723"/>
    </source>
</evidence>
<comment type="subcellular location">
    <subcellularLocation>
        <location evidence="8">Cytoplasm</location>
    </subcellularLocation>
</comment>
<feature type="binding site" evidence="8">
    <location>
        <position position="69"/>
    </location>
    <ligand>
        <name>Mg(2+)</name>
        <dbReference type="ChEBI" id="CHEBI:18420"/>
        <label>1</label>
    </ligand>
</feature>
<evidence type="ECO:0000313" key="9">
    <source>
        <dbReference type="EMBL" id="UXE59919.1"/>
    </source>
</evidence>
<dbReference type="GO" id="GO:0004427">
    <property type="term" value="F:inorganic diphosphate phosphatase activity"/>
    <property type="evidence" value="ECO:0007669"/>
    <property type="project" value="UniProtKB-UniRule"/>
</dbReference>
<keyword evidence="3 8" id="KW-0963">Cytoplasm</keyword>
<evidence type="ECO:0000256" key="8">
    <source>
        <dbReference type="HAMAP-Rule" id="MF_00209"/>
    </source>
</evidence>
<keyword evidence="4 8" id="KW-0479">Metal-binding</keyword>
<comment type="subunit">
    <text evidence="2 8">Homohexamer.</text>
</comment>
<dbReference type="FunFam" id="3.90.80.10:FF:000003">
    <property type="entry name" value="Inorganic pyrophosphatase"/>
    <property type="match status" value="1"/>
</dbReference>